<feature type="region of interest" description="Disordered" evidence="1">
    <location>
        <begin position="466"/>
        <end position="503"/>
    </location>
</feature>
<gene>
    <name evidence="2" type="ORF">DME_LOCUS6491</name>
</gene>
<accession>A0A0N4U5K1</accession>
<dbReference type="EMBL" id="UYYG01001156">
    <property type="protein sequence ID" value="VDN56518.1"/>
    <property type="molecule type" value="Genomic_DNA"/>
</dbReference>
<dbReference type="AlphaFoldDB" id="A0A0N4U5K1"/>
<feature type="region of interest" description="Disordered" evidence="1">
    <location>
        <begin position="438"/>
        <end position="457"/>
    </location>
</feature>
<protein>
    <submittedName>
        <fullName evidence="5">Reverse transcriptase domain-containing protein</fullName>
    </submittedName>
</protein>
<organism evidence="3 5">
    <name type="scientific">Dracunculus medinensis</name>
    <name type="common">Guinea worm</name>
    <dbReference type="NCBI Taxonomy" id="318479"/>
    <lineage>
        <taxon>Eukaryota</taxon>
        <taxon>Metazoa</taxon>
        <taxon>Ecdysozoa</taxon>
        <taxon>Nematoda</taxon>
        <taxon>Chromadorea</taxon>
        <taxon>Rhabditida</taxon>
        <taxon>Spirurina</taxon>
        <taxon>Dracunculoidea</taxon>
        <taxon>Dracunculidae</taxon>
        <taxon>Dracunculus</taxon>
    </lineage>
</organism>
<dbReference type="WBParaSite" id="DME_0000213101-mRNA-1">
    <property type="protein sequence ID" value="DME_0000213101-mRNA-1"/>
    <property type="gene ID" value="DME_0000213101"/>
</dbReference>
<evidence type="ECO:0000313" key="4">
    <source>
        <dbReference type="Proteomes" id="UP000274756"/>
    </source>
</evidence>
<dbReference type="Proteomes" id="UP000038040">
    <property type="component" value="Unplaced"/>
</dbReference>
<reference evidence="2 4" key="2">
    <citation type="submission" date="2018-11" db="EMBL/GenBank/DDBJ databases">
        <authorList>
            <consortium name="Pathogen Informatics"/>
        </authorList>
    </citation>
    <scope>NUCLEOTIDE SEQUENCE [LARGE SCALE GENOMIC DNA]</scope>
</reference>
<reference evidence="5" key="1">
    <citation type="submission" date="2017-02" db="UniProtKB">
        <authorList>
            <consortium name="WormBaseParasite"/>
        </authorList>
    </citation>
    <scope>IDENTIFICATION</scope>
</reference>
<feature type="compositionally biased region" description="Pro residues" evidence="1">
    <location>
        <begin position="470"/>
        <end position="483"/>
    </location>
</feature>
<proteinExistence type="predicted"/>
<evidence type="ECO:0000313" key="3">
    <source>
        <dbReference type="Proteomes" id="UP000038040"/>
    </source>
</evidence>
<dbReference type="OrthoDB" id="10685398at2759"/>
<dbReference type="STRING" id="318479.A0A0N4U5K1"/>
<name>A0A0N4U5K1_DRAME</name>
<keyword evidence="4" id="KW-1185">Reference proteome</keyword>
<dbReference type="Proteomes" id="UP000274756">
    <property type="component" value="Unassembled WGS sequence"/>
</dbReference>
<feature type="compositionally biased region" description="Low complexity" evidence="1">
    <location>
        <begin position="484"/>
        <end position="502"/>
    </location>
</feature>
<evidence type="ECO:0000313" key="5">
    <source>
        <dbReference type="WBParaSite" id="DME_0000213101-mRNA-1"/>
    </source>
</evidence>
<evidence type="ECO:0000256" key="1">
    <source>
        <dbReference type="SAM" id="MobiDB-lite"/>
    </source>
</evidence>
<evidence type="ECO:0000313" key="2">
    <source>
        <dbReference type="EMBL" id="VDN56518.1"/>
    </source>
</evidence>
<sequence length="725" mass="81633">MSFVINNIILQLYHFVPLGPMSYSITQSINNKLKYLISIIDNAIFIPLAIGRLYDISKPLNSIFHSCKIHFSQSFKNAIKIFHWFAIITYYNFFKDDVGIDTINFNKYSPQRSVYQNINEDSRNVRLLIENWQRANTNIYGKNSYSEILNDRNFWNRSASAAQLVVTEGRLYPAVRLQSGPYGSYQLGTTETDRYLADSQNNAPQIQSDFREKAGIADDPTYIHTSRGDDQQSHVATIPSNNHEKPTPPNNSNAGYPPEQFFLSAEQRMPSAEPKELDLSIYEGHPSQQVASTVGQETTELYSRLAPEYYQSMITEQPCLKSEIEPNQFHGPIGPSRLPTRNSYGDVEASYGLDHTSTTTIETLTPCINPTVLMIKEGDDFYTSVQPKASSIPVSKAYQLIDQPYPPSPSSPGQRTFTYDPNFAISQSFQQSFQEYKSPEYFQSPSPPPFSFTPSFTKNLPMQEMYQPLEPQPPSSSPPPSPPSLFTTFPPTFEEYQSQSPQLPLPPSQPPFIITTPPQIFEEYQSQPFPPSPSPPELPPISFTGKTETSMPSFFTQRSLTTGTQTFPFLTTSEMYSSTSGIVEIAFSSIPPTTTSPIFSTITREIVSPSRPFTVEEISTFISTEETKEKPFPVTTIQPSFPKFFTTTTYPSSPAIPSEIFTPQRPIPSMRITPAIVPNRIRGKALVVCGEDGISFRIITLFPFTGQIFSQDHKRIPSRIILILY</sequence>
<feature type="region of interest" description="Disordered" evidence="1">
    <location>
        <begin position="220"/>
        <end position="256"/>
    </location>
</feature>